<proteinExistence type="inferred from homology"/>
<comment type="similarity">
    <text evidence="13">Belongs to the group II decarboxylase family. Sphingosine-1-phosphate lyase subfamily.</text>
</comment>
<dbReference type="Gene3D" id="3.40.640.10">
    <property type="entry name" value="Type I PLP-dependent aspartate aminotransferase-like (Major domain)"/>
    <property type="match status" value="1"/>
</dbReference>
<dbReference type="InterPro" id="IPR015424">
    <property type="entry name" value="PyrdxlP-dep_Trfase"/>
</dbReference>
<keyword evidence="8" id="KW-0746">Sphingolipid metabolism</keyword>
<evidence type="ECO:0000256" key="4">
    <source>
        <dbReference type="ARBA" id="ARBA00004991"/>
    </source>
</evidence>
<dbReference type="InterPro" id="IPR015421">
    <property type="entry name" value="PyrdxlP-dep_Trfase_major"/>
</dbReference>
<dbReference type="STRING" id="4829.A0A168SBN4"/>
<accession>A0A168SBN4</accession>
<dbReference type="OrthoDB" id="10254570at2759"/>
<evidence type="ECO:0000256" key="17">
    <source>
        <dbReference type="RuleBase" id="RU000382"/>
    </source>
</evidence>
<dbReference type="InterPro" id="IPR050477">
    <property type="entry name" value="GrpII_AminoAcid_Decarb"/>
</dbReference>
<evidence type="ECO:0000256" key="7">
    <source>
        <dbReference type="ARBA" id="ARBA00022898"/>
    </source>
</evidence>
<feature type="transmembrane region" description="Helical" evidence="18">
    <location>
        <begin position="27"/>
        <end position="43"/>
    </location>
</feature>
<dbReference type="GO" id="GO:0008117">
    <property type="term" value="F:sphinganine-1-phosphate aldolase activity"/>
    <property type="evidence" value="ECO:0007669"/>
    <property type="project" value="UniProtKB-EC"/>
</dbReference>
<evidence type="ECO:0000256" key="6">
    <source>
        <dbReference type="ARBA" id="ARBA00022824"/>
    </source>
</evidence>
<dbReference type="AlphaFoldDB" id="A0A168SBN4"/>
<evidence type="ECO:0000256" key="8">
    <source>
        <dbReference type="ARBA" id="ARBA00022919"/>
    </source>
</evidence>
<organism evidence="19">
    <name type="scientific">Absidia glauca</name>
    <name type="common">Pin mould</name>
    <dbReference type="NCBI Taxonomy" id="4829"/>
    <lineage>
        <taxon>Eukaryota</taxon>
        <taxon>Fungi</taxon>
        <taxon>Fungi incertae sedis</taxon>
        <taxon>Mucoromycota</taxon>
        <taxon>Mucoromycotina</taxon>
        <taxon>Mucoromycetes</taxon>
        <taxon>Mucorales</taxon>
        <taxon>Cunninghamellaceae</taxon>
        <taxon>Absidia</taxon>
    </lineage>
</organism>
<sequence length="549" mass="60190">MANSHSRPQALMQLTTLSNKVLESRRLAIVKNIVFLLVLYHYWGRLYAKVFVGGPVRALYDFKDHLKKVIFKQMRRIPSIQAKIDAELGKTIKEMEHSMFSKEGDIAHHSRLPAQGLTQEQVLENLQKLQNMECADWKGGRVSGTIYHGGDDLTELLAEAYRMFAVANPLHPEVFPGIRRMEAESVAMVLNMYNAPATGCGTMTSGGTESIVMACKTYRDMYKDLKGIHQPEMVVPVTIHAAFMKAAGYFNIKIITIPVDPVTYKVDVKAMARAITRNTVMIAGSAVNFPHGIADDIVALGQLAKKHSIGFHVDCCLGSFIMPFLEKAGFPTTPFDFRVEGVTSISCDTHKYGFAAKGSSIIMYRYPSIRKYQYFLSADWTGGIYASPSVAGSRPGALIAGCWAALMKMGEDGYLDTCKQIIDARRKIQTGIESIPQLHIKGAPIGPVVAFGAEASMNIYDVGDKLSTRGWNISPLQNPPALHISVTMLWVNSADQFVKDLKDSVDELVSNPGSGKGSTASIYGTAASIPDKSIVEDVAASFIDLLYKA</sequence>
<keyword evidence="10" id="KW-0443">Lipid metabolism</keyword>
<dbReference type="InterPro" id="IPR015422">
    <property type="entry name" value="PyrdxlP-dep_Trfase_small"/>
</dbReference>
<evidence type="ECO:0000256" key="1">
    <source>
        <dbReference type="ARBA" id="ARBA00001933"/>
    </source>
</evidence>
<keyword evidence="5 18" id="KW-0812">Transmembrane</keyword>
<evidence type="ECO:0000256" key="16">
    <source>
        <dbReference type="PIRSR" id="PIRSR602129-50"/>
    </source>
</evidence>
<evidence type="ECO:0000256" key="2">
    <source>
        <dbReference type="ARBA" id="ARBA00004389"/>
    </source>
</evidence>
<evidence type="ECO:0000256" key="18">
    <source>
        <dbReference type="SAM" id="Phobius"/>
    </source>
</evidence>
<dbReference type="Gene3D" id="3.90.1150.10">
    <property type="entry name" value="Aspartate Aminotransferase, domain 1"/>
    <property type="match status" value="1"/>
</dbReference>
<evidence type="ECO:0000256" key="13">
    <source>
        <dbReference type="ARBA" id="ARBA00038302"/>
    </source>
</evidence>
<dbReference type="GO" id="GO:0030170">
    <property type="term" value="F:pyridoxal phosphate binding"/>
    <property type="evidence" value="ECO:0007669"/>
    <property type="project" value="InterPro"/>
</dbReference>
<evidence type="ECO:0000256" key="11">
    <source>
        <dbReference type="ARBA" id="ARBA00023136"/>
    </source>
</evidence>
<comment type="cofactor">
    <cofactor evidence="1 16 17">
        <name>pyridoxal 5'-phosphate</name>
        <dbReference type="ChEBI" id="CHEBI:597326"/>
    </cofactor>
</comment>
<name>A0A168SBN4_ABSGL</name>
<keyword evidence="6" id="KW-0256">Endoplasmic reticulum</keyword>
<dbReference type="GO" id="GO:0019752">
    <property type="term" value="P:carboxylic acid metabolic process"/>
    <property type="evidence" value="ECO:0007669"/>
    <property type="project" value="InterPro"/>
</dbReference>
<keyword evidence="9 18" id="KW-1133">Transmembrane helix</keyword>
<dbReference type="Proteomes" id="UP000078561">
    <property type="component" value="Unassembled WGS sequence"/>
</dbReference>
<dbReference type="InParanoid" id="A0A168SBN4"/>
<dbReference type="FunFam" id="3.40.640.10:FF:000020">
    <property type="entry name" value="sphingosine-1-phosphate lyase 1"/>
    <property type="match status" value="1"/>
</dbReference>
<protein>
    <recommendedName>
        <fullName evidence="14">sphinganine-1-phosphate aldolase</fullName>
        <ecNumber evidence="14">4.1.2.27</ecNumber>
    </recommendedName>
    <alternativeName>
        <fullName evidence="15">Sphingosine-1-phosphate aldolase</fullName>
    </alternativeName>
</protein>
<dbReference type="PANTHER" id="PTHR42735">
    <property type="match status" value="1"/>
</dbReference>
<keyword evidence="11 18" id="KW-0472">Membrane</keyword>
<comment type="pathway">
    <text evidence="4">Sphingolipid metabolism.</text>
</comment>
<feature type="modified residue" description="N6-(pyridoxal phosphate)lysine" evidence="16">
    <location>
        <position position="351"/>
    </location>
</feature>
<evidence type="ECO:0000256" key="14">
    <source>
        <dbReference type="ARBA" id="ARBA00038965"/>
    </source>
</evidence>
<comment type="pathway">
    <text evidence="3">Lipid metabolism; sphingolipid metabolism.</text>
</comment>
<dbReference type="GO" id="GO:0030149">
    <property type="term" value="P:sphingolipid catabolic process"/>
    <property type="evidence" value="ECO:0007669"/>
    <property type="project" value="TreeGrafter"/>
</dbReference>
<dbReference type="Pfam" id="PF00282">
    <property type="entry name" value="Pyridoxal_deC"/>
    <property type="match status" value="1"/>
</dbReference>
<dbReference type="EMBL" id="LT554888">
    <property type="protein sequence ID" value="SAM08199.1"/>
    <property type="molecule type" value="Genomic_DNA"/>
</dbReference>
<evidence type="ECO:0000256" key="15">
    <source>
        <dbReference type="ARBA" id="ARBA00042568"/>
    </source>
</evidence>
<gene>
    <name evidence="19" type="primary">ABSGL_13861.1 scaffold 14339</name>
</gene>
<evidence type="ECO:0000313" key="20">
    <source>
        <dbReference type="Proteomes" id="UP000078561"/>
    </source>
</evidence>
<dbReference type="GO" id="GO:0005789">
    <property type="term" value="C:endoplasmic reticulum membrane"/>
    <property type="evidence" value="ECO:0007669"/>
    <property type="project" value="UniProtKB-SubCell"/>
</dbReference>
<evidence type="ECO:0000256" key="9">
    <source>
        <dbReference type="ARBA" id="ARBA00022989"/>
    </source>
</evidence>
<evidence type="ECO:0000256" key="5">
    <source>
        <dbReference type="ARBA" id="ARBA00022692"/>
    </source>
</evidence>
<dbReference type="SUPFAM" id="SSF53383">
    <property type="entry name" value="PLP-dependent transferases"/>
    <property type="match status" value="1"/>
</dbReference>
<evidence type="ECO:0000256" key="10">
    <source>
        <dbReference type="ARBA" id="ARBA00023098"/>
    </source>
</evidence>
<keyword evidence="7 16" id="KW-0663">Pyridoxal phosphate</keyword>
<dbReference type="InterPro" id="IPR002129">
    <property type="entry name" value="PyrdxlP-dep_de-COase"/>
</dbReference>
<reference evidence="19" key="1">
    <citation type="submission" date="2016-04" db="EMBL/GenBank/DDBJ databases">
        <authorList>
            <person name="Evans L.H."/>
            <person name="Alamgir A."/>
            <person name="Owens N."/>
            <person name="Weber N.D."/>
            <person name="Virtaneva K."/>
            <person name="Barbian K."/>
            <person name="Babar A."/>
            <person name="Rosenke K."/>
        </authorList>
    </citation>
    <scope>NUCLEOTIDE SEQUENCE [LARGE SCALE GENOMIC DNA]</scope>
    <source>
        <strain evidence="19">CBS 101.48</strain>
    </source>
</reference>
<keyword evidence="12 17" id="KW-0456">Lyase</keyword>
<dbReference type="EC" id="4.1.2.27" evidence="14"/>
<comment type="subcellular location">
    <subcellularLocation>
        <location evidence="2">Endoplasmic reticulum membrane</location>
        <topology evidence="2">Single-pass membrane protein</topology>
    </subcellularLocation>
</comment>
<keyword evidence="20" id="KW-1185">Reference proteome</keyword>
<evidence type="ECO:0000256" key="12">
    <source>
        <dbReference type="ARBA" id="ARBA00023239"/>
    </source>
</evidence>
<evidence type="ECO:0000313" key="19">
    <source>
        <dbReference type="EMBL" id="SAM08199.1"/>
    </source>
</evidence>
<dbReference type="PANTHER" id="PTHR42735:SF6">
    <property type="entry name" value="SPHINGOSINE-1-PHOSPHATE LYASE 1"/>
    <property type="match status" value="1"/>
</dbReference>
<evidence type="ECO:0000256" key="3">
    <source>
        <dbReference type="ARBA" id="ARBA00004760"/>
    </source>
</evidence>
<dbReference type="FunFam" id="6.10.140.2150:FF:000001">
    <property type="entry name" value="Sphingosine-1-phosphate lyase 1"/>
    <property type="match status" value="1"/>
</dbReference>
<dbReference type="OMA" id="FKDHQFT"/>
<dbReference type="Gene3D" id="6.10.140.2150">
    <property type="match status" value="1"/>
</dbReference>